<dbReference type="PANTHER" id="PTHR21146:SF0">
    <property type="entry name" value="BLOC-1-RELATED COMPLEX SUBUNIT 8"/>
    <property type="match status" value="1"/>
</dbReference>
<evidence type="ECO:0000313" key="7">
    <source>
        <dbReference type="Proteomes" id="UP000008743"/>
    </source>
</evidence>
<accession>A0A0D2WJ98</accession>
<dbReference type="InterPro" id="IPR019320">
    <property type="entry name" value="BORCS8"/>
</dbReference>
<dbReference type="Pfam" id="PF10167">
    <property type="entry name" value="BORCS8"/>
    <property type="match status" value="1"/>
</dbReference>
<dbReference type="STRING" id="595528.A0A0D2WJ98"/>
<comment type="similarity">
    <text evidence="2">Belongs to the BORCS8 family.</text>
</comment>
<keyword evidence="4" id="KW-0458">Lysosome</keyword>
<comment type="subcellular location">
    <subcellularLocation>
        <location evidence="1">Lysosome membrane</location>
    </subcellularLocation>
</comment>
<evidence type="ECO:0000256" key="2">
    <source>
        <dbReference type="ARBA" id="ARBA00010463"/>
    </source>
</evidence>
<protein>
    <submittedName>
        <fullName evidence="6">Uncharacterized protein</fullName>
    </submittedName>
</protein>
<sequence>MLQADLEAFLQPEQDDDELDHNHPPGTQPPAAGLDEDRQVWSADPRTDAAARTVASRVAGDLAVLTNEPSLGLFRVQQHIHRAVPMVVARKEDMLQLSTRIAGMLYDVEYAQKTVSKMATITNFSTIQQHLQTSIRYKEQLNAMAKEAKDKG</sequence>
<dbReference type="InParanoid" id="A0A0D2WJ98"/>
<organism evidence="6 7">
    <name type="scientific">Capsaspora owczarzaki (strain ATCC 30864)</name>
    <dbReference type="NCBI Taxonomy" id="595528"/>
    <lineage>
        <taxon>Eukaryota</taxon>
        <taxon>Filasterea</taxon>
        <taxon>Capsaspora</taxon>
    </lineage>
</organism>
<dbReference type="Proteomes" id="UP000008743">
    <property type="component" value="Unassembled WGS sequence"/>
</dbReference>
<proteinExistence type="inferred from homology"/>
<dbReference type="PANTHER" id="PTHR21146">
    <property type="entry name" value="MEF2B PROTEIN"/>
    <property type="match status" value="1"/>
</dbReference>
<feature type="region of interest" description="Disordered" evidence="5">
    <location>
        <begin position="1"/>
        <end position="35"/>
    </location>
</feature>
<keyword evidence="3" id="KW-0472">Membrane</keyword>
<dbReference type="GO" id="GO:0005765">
    <property type="term" value="C:lysosomal membrane"/>
    <property type="evidence" value="ECO:0007669"/>
    <property type="project" value="UniProtKB-SubCell"/>
</dbReference>
<evidence type="ECO:0000256" key="5">
    <source>
        <dbReference type="SAM" id="MobiDB-lite"/>
    </source>
</evidence>
<reference evidence="7" key="1">
    <citation type="submission" date="2011-02" db="EMBL/GenBank/DDBJ databases">
        <title>The Genome Sequence of Capsaspora owczarzaki ATCC 30864.</title>
        <authorList>
            <person name="Russ C."/>
            <person name="Cuomo C."/>
            <person name="Burger G."/>
            <person name="Gray M.W."/>
            <person name="Holland P.W.H."/>
            <person name="King N."/>
            <person name="Lang F.B.F."/>
            <person name="Roger A.J."/>
            <person name="Ruiz-Trillo I."/>
            <person name="Young S.K."/>
            <person name="Zeng Q."/>
            <person name="Gargeya S."/>
            <person name="Alvarado L."/>
            <person name="Berlin A."/>
            <person name="Chapman S.B."/>
            <person name="Chen Z."/>
            <person name="Freedman E."/>
            <person name="Gellesch M."/>
            <person name="Goldberg J."/>
            <person name="Griggs A."/>
            <person name="Gujja S."/>
            <person name="Heilman E."/>
            <person name="Heiman D."/>
            <person name="Howarth C."/>
            <person name="Mehta T."/>
            <person name="Neiman D."/>
            <person name="Pearson M."/>
            <person name="Roberts A."/>
            <person name="Saif S."/>
            <person name="Shea T."/>
            <person name="Shenoy N."/>
            <person name="Sisk P."/>
            <person name="Stolte C."/>
            <person name="Sykes S."/>
            <person name="White J."/>
            <person name="Yandava C."/>
            <person name="Haas B."/>
            <person name="Nusbaum C."/>
            <person name="Birren B."/>
        </authorList>
    </citation>
    <scope>NUCLEOTIDE SEQUENCE</scope>
    <source>
        <strain evidence="7">ATCC 30864</strain>
    </source>
</reference>
<evidence type="ECO:0000256" key="1">
    <source>
        <dbReference type="ARBA" id="ARBA00004656"/>
    </source>
</evidence>
<dbReference type="GO" id="GO:0099078">
    <property type="term" value="C:BORC complex"/>
    <property type="evidence" value="ECO:0007669"/>
    <property type="project" value="TreeGrafter"/>
</dbReference>
<dbReference type="OrthoDB" id="10044187at2759"/>
<dbReference type="eggNOG" id="KOG4523">
    <property type="taxonomic scope" value="Eukaryota"/>
</dbReference>
<dbReference type="OMA" id="MAMELDG"/>
<dbReference type="EMBL" id="KE346360">
    <property type="protein sequence ID" value="KJE89393.1"/>
    <property type="molecule type" value="Genomic_DNA"/>
</dbReference>
<dbReference type="AlphaFoldDB" id="A0A0D2WJ98"/>
<gene>
    <name evidence="6" type="ORF">CAOG_000871</name>
</gene>
<dbReference type="PhylomeDB" id="A0A0D2WJ98"/>
<evidence type="ECO:0000313" key="6">
    <source>
        <dbReference type="EMBL" id="KJE89393.1"/>
    </source>
</evidence>
<dbReference type="RefSeq" id="XP_004365742.1">
    <property type="nucleotide sequence ID" value="XM_004365685.2"/>
</dbReference>
<evidence type="ECO:0000256" key="3">
    <source>
        <dbReference type="ARBA" id="ARBA00023136"/>
    </source>
</evidence>
<name>A0A0D2WJ98_CAPO3</name>
<keyword evidence="7" id="KW-1185">Reference proteome</keyword>
<evidence type="ECO:0000256" key="4">
    <source>
        <dbReference type="ARBA" id="ARBA00023228"/>
    </source>
</evidence>